<proteinExistence type="predicted"/>
<gene>
    <name evidence="5" type="ORF">COX26_01990</name>
</gene>
<evidence type="ECO:0000256" key="2">
    <source>
        <dbReference type="ARBA" id="ARBA00022840"/>
    </source>
</evidence>
<dbReference type="EMBL" id="PCRZ01000034">
    <property type="protein sequence ID" value="PIP29819.1"/>
    <property type="molecule type" value="Genomic_DNA"/>
</dbReference>
<keyword evidence="2 3" id="KW-0067">ATP-binding</keyword>
<dbReference type="PROSITE" id="PS51161">
    <property type="entry name" value="ATP_CONE"/>
    <property type="match status" value="1"/>
</dbReference>
<feature type="domain" description="ATP-cone" evidence="4">
    <location>
        <begin position="3"/>
        <end position="94"/>
    </location>
</feature>
<dbReference type="GO" id="GO:0005524">
    <property type="term" value="F:ATP binding"/>
    <property type="evidence" value="ECO:0007669"/>
    <property type="project" value="UniProtKB-UniRule"/>
</dbReference>
<evidence type="ECO:0000259" key="4">
    <source>
        <dbReference type="PROSITE" id="PS51161"/>
    </source>
</evidence>
<evidence type="ECO:0000256" key="3">
    <source>
        <dbReference type="PROSITE-ProRule" id="PRU00492"/>
    </source>
</evidence>
<evidence type="ECO:0000313" key="5">
    <source>
        <dbReference type="EMBL" id="PIP29819.1"/>
    </source>
</evidence>
<accession>A0A2G9Z9G6</accession>
<evidence type="ECO:0000256" key="1">
    <source>
        <dbReference type="ARBA" id="ARBA00022741"/>
    </source>
</evidence>
<protein>
    <recommendedName>
        <fullName evidence="4">ATP-cone domain-containing protein</fullName>
    </recommendedName>
</protein>
<comment type="caution">
    <text evidence="5">The sequence shown here is derived from an EMBL/GenBank/DDBJ whole genome shotgun (WGS) entry which is preliminary data.</text>
</comment>
<dbReference type="Pfam" id="PF03477">
    <property type="entry name" value="ATP-cone"/>
    <property type="match status" value="1"/>
</dbReference>
<dbReference type="InterPro" id="IPR005144">
    <property type="entry name" value="ATP-cone_dom"/>
</dbReference>
<keyword evidence="1 3" id="KW-0547">Nucleotide-binding</keyword>
<evidence type="ECO:0000313" key="6">
    <source>
        <dbReference type="Proteomes" id="UP000228812"/>
    </source>
</evidence>
<dbReference type="AlphaFoldDB" id="A0A2G9Z9G6"/>
<name>A0A2G9Z9G6_9BACT</name>
<organism evidence="5 6">
    <name type="scientific">Candidatus Jorgensenbacteria bacterium CG23_combo_of_CG06-09_8_20_14_all_54_14</name>
    <dbReference type="NCBI Taxonomy" id="1974595"/>
    <lineage>
        <taxon>Bacteria</taxon>
        <taxon>Candidatus Joergenseniibacteriota</taxon>
    </lineage>
</organism>
<reference evidence="5 6" key="1">
    <citation type="submission" date="2017-09" db="EMBL/GenBank/DDBJ databases">
        <title>Depth-based differentiation of microbial function through sediment-hosted aquifers and enrichment of novel symbionts in the deep terrestrial subsurface.</title>
        <authorList>
            <person name="Probst A.J."/>
            <person name="Ladd B."/>
            <person name="Jarett J.K."/>
            <person name="Geller-Mcgrath D.E."/>
            <person name="Sieber C.M."/>
            <person name="Emerson J.B."/>
            <person name="Anantharaman K."/>
            <person name="Thomas B.C."/>
            <person name="Malmstrom R."/>
            <person name="Stieglmeier M."/>
            <person name="Klingl A."/>
            <person name="Woyke T."/>
            <person name="Ryan C.M."/>
            <person name="Banfield J.F."/>
        </authorList>
    </citation>
    <scope>NUCLEOTIDE SEQUENCE [LARGE SCALE GENOMIC DNA]</scope>
    <source>
        <strain evidence="5">CG23_combo_of_CG06-09_8_20_14_all_54_14</strain>
    </source>
</reference>
<dbReference type="Proteomes" id="UP000228812">
    <property type="component" value="Unassembled WGS sequence"/>
</dbReference>
<sequence length="94" mass="10466">MAHLVIKRDGTQEPFDVGKIRHAIEAAAMEAKLSGERVAELVRDVSAVALECAGGRDEISTTELRDAILKELDVVEPFAAEAWRQHDRARRSWV</sequence>